<reference evidence="2 3" key="1">
    <citation type="submission" date="2019-01" db="EMBL/GenBank/DDBJ databases">
        <title>Chengkuizengella sp. nov., isolated from deep-sea sediment of East Pacific Ocean.</title>
        <authorList>
            <person name="Yang J."/>
            <person name="Lai Q."/>
            <person name="Shao Z."/>
        </authorList>
    </citation>
    <scope>NUCLEOTIDE SEQUENCE [LARGE SCALE GENOMIC DNA]</scope>
    <source>
        <strain evidence="2 3">YPA3-1-1</strain>
    </source>
</reference>
<keyword evidence="3" id="KW-1185">Reference proteome</keyword>
<dbReference type="InterPro" id="IPR036291">
    <property type="entry name" value="NAD(P)-bd_dom_sf"/>
</dbReference>
<dbReference type="InterPro" id="IPR011032">
    <property type="entry name" value="GroES-like_sf"/>
</dbReference>
<dbReference type="Proteomes" id="UP000448943">
    <property type="component" value="Unassembled WGS sequence"/>
</dbReference>
<dbReference type="SUPFAM" id="SSF50129">
    <property type="entry name" value="GroES-like"/>
    <property type="match status" value="1"/>
</dbReference>
<dbReference type="PANTHER" id="PTHR11695">
    <property type="entry name" value="ALCOHOL DEHYDROGENASE RELATED"/>
    <property type="match status" value="1"/>
</dbReference>
<dbReference type="InterPro" id="IPR013154">
    <property type="entry name" value="ADH-like_N"/>
</dbReference>
<protein>
    <submittedName>
        <fullName evidence="2">NAD(P)-dependent alcohol dehydrogenase</fullName>
    </submittedName>
</protein>
<dbReference type="PANTHER" id="PTHR11695:SF648">
    <property type="entry name" value="ZINC-BINDING OXIDOREDUCTASE"/>
    <property type="match status" value="1"/>
</dbReference>
<dbReference type="EMBL" id="SIJB01000030">
    <property type="protein sequence ID" value="NBI30219.1"/>
    <property type="molecule type" value="Genomic_DNA"/>
</dbReference>
<dbReference type="GO" id="GO:0016491">
    <property type="term" value="F:oxidoreductase activity"/>
    <property type="evidence" value="ECO:0007669"/>
    <property type="project" value="InterPro"/>
</dbReference>
<dbReference type="Gene3D" id="3.90.180.10">
    <property type="entry name" value="Medium-chain alcohol dehydrogenases, catalytic domain"/>
    <property type="match status" value="1"/>
</dbReference>
<sequence>MKAIVYTEYGSPDVLHMEELDKPTLGDNEVLIKVHARTVSSGDARMRNGSRKALPLWPISKIAIGLIKPKRTILGMDFSGEIESVGKDVKQFKKGDQVFGFCGKGTYAEYISLRENGPIAIKPNNISHEEAAAIPFGAASSLFFLRKGKIQSGYKVLIYGASGSLGTFAIQLAKYFGAEVTAVCSTSNLELVRSLGADKVIDYTKEDFTKNGETYDIIYDTVDKTSFSRCKGSLKQTGFYVIAVIHFPQVVQILWTSKIGSKKVVSGITPDSAEDLNFLGELAETGKIKSVIDRSYPLEQIAAAHKYVDKGHKKGNVVITTS</sequence>
<organism evidence="2 3">
    <name type="scientific">Chengkuizengella marina</name>
    <dbReference type="NCBI Taxonomy" id="2507566"/>
    <lineage>
        <taxon>Bacteria</taxon>
        <taxon>Bacillati</taxon>
        <taxon>Bacillota</taxon>
        <taxon>Bacilli</taxon>
        <taxon>Bacillales</taxon>
        <taxon>Paenibacillaceae</taxon>
        <taxon>Chengkuizengella</taxon>
    </lineage>
</organism>
<name>A0A6N9Q5S3_9BACL</name>
<dbReference type="OrthoDB" id="9792162at2"/>
<dbReference type="AlphaFoldDB" id="A0A6N9Q5S3"/>
<dbReference type="InterPro" id="IPR050700">
    <property type="entry name" value="YIM1/Zinc_Alcohol_DH_Fams"/>
</dbReference>
<dbReference type="CDD" id="cd08267">
    <property type="entry name" value="MDR1"/>
    <property type="match status" value="1"/>
</dbReference>
<dbReference type="Gene3D" id="3.40.50.720">
    <property type="entry name" value="NAD(P)-binding Rossmann-like Domain"/>
    <property type="match status" value="1"/>
</dbReference>
<comment type="caution">
    <text evidence="2">The sequence shown here is derived from an EMBL/GenBank/DDBJ whole genome shotgun (WGS) entry which is preliminary data.</text>
</comment>
<dbReference type="InterPro" id="IPR020843">
    <property type="entry name" value="ER"/>
</dbReference>
<feature type="domain" description="Enoyl reductase (ER)" evidence="1">
    <location>
        <begin position="10"/>
        <end position="319"/>
    </location>
</feature>
<dbReference type="Pfam" id="PF13602">
    <property type="entry name" value="ADH_zinc_N_2"/>
    <property type="match status" value="1"/>
</dbReference>
<dbReference type="SUPFAM" id="SSF51735">
    <property type="entry name" value="NAD(P)-binding Rossmann-fold domains"/>
    <property type="match status" value="1"/>
</dbReference>
<evidence type="ECO:0000313" key="3">
    <source>
        <dbReference type="Proteomes" id="UP000448943"/>
    </source>
</evidence>
<accession>A0A6N9Q5S3</accession>
<evidence type="ECO:0000259" key="1">
    <source>
        <dbReference type="SMART" id="SM00829"/>
    </source>
</evidence>
<evidence type="ECO:0000313" key="2">
    <source>
        <dbReference type="EMBL" id="NBI30219.1"/>
    </source>
</evidence>
<dbReference type="SMART" id="SM00829">
    <property type="entry name" value="PKS_ER"/>
    <property type="match status" value="1"/>
</dbReference>
<gene>
    <name evidence="2" type="ORF">ERL59_14815</name>
</gene>
<dbReference type="RefSeq" id="WP_160647030.1">
    <property type="nucleotide sequence ID" value="NZ_SIJB01000030.1"/>
</dbReference>
<proteinExistence type="predicted"/>
<dbReference type="Pfam" id="PF08240">
    <property type="entry name" value="ADH_N"/>
    <property type="match status" value="1"/>
</dbReference>